<feature type="domain" description="HAT C-terminal dimerisation" evidence="7">
    <location>
        <begin position="440"/>
        <end position="504"/>
    </location>
</feature>
<evidence type="ECO:0000256" key="3">
    <source>
        <dbReference type="ARBA" id="ARBA00022771"/>
    </source>
</evidence>
<evidence type="ECO:0000313" key="9">
    <source>
        <dbReference type="Proteomes" id="UP001219518"/>
    </source>
</evidence>
<reference evidence="8" key="1">
    <citation type="submission" date="2021-07" db="EMBL/GenBank/DDBJ databases">
        <authorList>
            <person name="Catto M.A."/>
            <person name="Jacobson A."/>
            <person name="Kennedy G."/>
            <person name="Labadie P."/>
            <person name="Hunt B.G."/>
            <person name="Srinivasan R."/>
        </authorList>
    </citation>
    <scope>NUCLEOTIDE SEQUENCE</scope>
    <source>
        <strain evidence="8">PL_HMW_Pooled</strain>
        <tissue evidence="8">Head</tissue>
    </source>
</reference>
<dbReference type="InterPro" id="IPR012337">
    <property type="entry name" value="RNaseH-like_sf"/>
</dbReference>
<feature type="compositionally biased region" description="Low complexity" evidence="6">
    <location>
        <begin position="604"/>
        <end position="626"/>
    </location>
</feature>
<keyword evidence="5" id="KW-0539">Nucleus</keyword>
<feature type="compositionally biased region" description="Acidic residues" evidence="6">
    <location>
        <begin position="548"/>
        <end position="577"/>
    </location>
</feature>
<dbReference type="EMBL" id="JAHWGI010001421">
    <property type="protein sequence ID" value="KAK3931309.1"/>
    <property type="molecule type" value="Genomic_DNA"/>
</dbReference>
<accession>A0AAE1LUI3</accession>
<keyword evidence="4" id="KW-0862">Zinc</keyword>
<gene>
    <name evidence="8" type="ORF">KUF71_025569</name>
</gene>
<evidence type="ECO:0000259" key="7">
    <source>
        <dbReference type="Pfam" id="PF05699"/>
    </source>
</evidence>
<evidence type="ECO:0000256" key="4">
    <source>
        <dbReference type="ARBA" id="ARBA00022833"/>
    </source>
</evidence>
<dbReference type="AlphaFoldDB" id="A0AAE1LUI3"/>
<feature type="region of interest" description="Disordered" evidence="6">
    <location>
        <begin position="535"/>
        <end position="640"/>
    </location>
</feature>
<dbReference type="Pfam" id="PF05699">
    <property type="entry name" value="Dimer_Tnp_hAT"/>
    <property type="match status" value="1"/>
</dbReference>
<comment type="caution">
    <text evidence="8">The sequence shown here is derived from an EMBL/GenBank/DDBJ whole genome shotgun (WGS) entry which is preliminary data.</text>
</comment>
<evidence type="ECO:0000256" key="6">
    <source>
        <dbReference type="SAM" id="MobiDB-lite"/>
    </source>
</evidence>
<dbReference type="GO" id="GO:0046983">
    <property type="term" value="F:protein dimerization activity"/>
    <property type="evidence" value="ECO:0007669"/>
    <property type="project" value="InterPro"/>
</dbReference>
<keyword evidence="9" id="KW-1185">Reference proteome</keyword>
<organism evidence="8 9">
    <name type="scientific">Frankliniella fusca</name>
    <dbReference type="NCBI Taxonomy" id="407009"/>
    <lineage>
        <taxon>Eukaryota</taxon>
        <taxon>Metazoa</taxon>
        <taxon>Ecdysozoa</taxon>
        <taxon>Arthropoda</taxon>
        <taxon>Hexapoda</taxon>
        <taxon>Insecta</taxon>
        <taxon>Pterygota</taxon>
        <taxon>Neoptera</taxon>
        <taxon>Paraneoptera</taxon>
        <taxon>Thysanoptera</taxon>
        <taxon>Terebrantia</taxon>
        <taxon>Thripoidea</taxon>
        <taxon>Thripidae</taxon>
        <taxon>Frankliniella</taxon>
    </lineage>
</organism>
<evidence type="ECO:0000256" key="5">
    <source>
        <dbReference type="ARBA" id="ARBA00023242"/>
    </source>
</evidence>
<evidence type="ECO:0000256" key="1">
    <source>
        <dbReference type="ARBA" id="ARBA00004123"/>
    </source>
</evidence>
<dbReference type="InterPro" id="IPR008906">
    <property type="entry name" value="HATC_C_dom"/>
</dbReference>
<feature type="region of interest" description="Disordered" evidence="6">
    <location>
        <begin position="64"/>
        <end position="88"/>
    </location>
</feature>
<sequence length="640" mass="71524">MPPGKDSLVQECFRTVTSTDPAAKSKAQCKFCGKEYAPNTTRQRGHILKECKQVPINVKARHSAFSPLHSTANEEAVDNPNSKRGRAAREISKSDAFDFVRGGVGSRQQIQRRGNETVSIHGQIRRSCRCRRKEISRRIVCKGDVRHREYQECVSSNKAQIEKAPALGIMTDSFTNIRQESVIDIVVTTPRPVLYKQIFRKTERETGEFVGNEIKKVVMEIGPEKFWIFVTDNAANMQTEKYGHKSISLKLPGKTRWAGTVILLNSLLQNKSALQETVICENLVDTVDVKVRRTVLDPKYWERTKCIYDLLSPLHAAITLIESNRALLSDAYYLHKKINECVKSNIAKIRVSSSEKQVVKDLLADRKVYTIAPIHMAAYLLDPRFQGEGLENKEIADAIHHISKLAGHMGLDEGEVIANLGEYRTKVGFFATNSVWDAARKLYPAVWWRGVCATEALSAIAACLLSMPPSAAEVERRWSDHGFIHNKKRNRLLNTRVTKLTTVRATLVAAKAQENKQDPLPVAELEEFFQKYGSESLGRAGGGGGDGDGGESEREEDNEEEEGGEMESDEESEEESTDWERESDSGGESDPEGLDEEPETAQIRPALTRPPAAQAPAQRRTRSAAAEASPTARRPKRLRK</sequence>
<protein>
    <recommendedName>
        <fullName evidence="7">HAT C-terminal dimerisation domain-containing protein</fullName>
    </recommendedName>
</protein>
<name>A0AAE1LUI3_9NEOP</name>
<comment type="subcellular location">
    <subcellularLocation>
        <location evidence="1">Nucleus</location>
    </subcellularLocation>
</comment>
<dbReference type="PANTHER" id="PTHR46481:SF10">
    <property type="entry name" value="ZINC FINGER BED DOMAIN-CONTAINING PROTEIN 39"/>
    <property type="match status" value="1"/>
</dbReference>
<dbReference type="PANTHER" id="PTHR46481">
    <property type="entry name" value="ZINC FINGER BED DOMAIN-CONTAINING PROTEIN 4"/>
    <property type="match status" value="1"/>
</dbReference>
<keyword evidence="3" id="KW-0863">Zinc-finger</keyword>
<keyword evidence="2" id="KW-0479">Metal-binding</keyword>
<reference evidence="8" key="2">
    <citation type="journal article" date="2023" name="BMC Genomics">
        <title>Pest status, molecular evolution, and epigenetic factors derived from the genome assembly of Frankliniella fusca, a thysanopteran phytovirus vector.</title>
        <authorList>
            <person name="Catto M.A."/>
            <person name="Labadie P.E."/>
            <person name="Jacobson A.L."/>
            <person name="Kennedy G.G."/>
            <person name="Srinivasan R."/>
            <person name="Hunt B.G."/>
        </authorList>
    </citation>
    <scope>NUCLEOTIDE SEQUENCE</scope>
    <source>
        <strain evidence="8">PL_HMW_Pooled</strain>
    </source>
</reference>
<feature type="compositionally biased region" description="Acidic residues" evidence="6">
    <location>
        <begin position="585"/>
        <end position="599"/>
    </location>
</feature>
<evidence type="ECO:0000256" key="2">
    <source>
        <dbReference type="ARBA" id="ARBA00022723"/>
    </source>
</evidence>
<evidence type="ECO:0000313" key="8">
    <source>
        <dbReference type="EMBL" id="KAK3931309.1"/>
    </source>
</evidence>
<dbReference type="GO" id="GO:0005634">
    <property type="term" value="C:nucleus"/>
    <property type="evidence" value="ECO:0007669"/>
    <property type="project" value="UniProtKB-SubCell"/>
</dbReference>
<dbReference type="SUPFAM" id="SSF53098">
    <property type="entry name" value="Ribonuclease H-like"/>
    <property type="match status" value="1"/>
</dbReference>
<dbReference type="InterPro" id="IPR052035">
    <property type="entry name" value="ZnF_BED_domain_contain"/>
</dbReference>
<dbReference type="GO" id="GO:0008270">
    <property type="term" value="F:zinc ion binding"/>
    <property type="evidence" value="ECO:0007669"/>
    <property type="project" value="UniProtKB-KW"/>
</dbReference>
<proteinExistence type="predicted"/>
<dbReference type="Proteomes" id="UP001219518">
    <property type="component" value="Unassembled WGS sequence"/>
</dbReference>